<feature type="domain" description="Saccharopine dehydrogenase NADP binding" evidence="4">
    <location>
        <begin position="10"/>
        <end position="137"/>
    </location>
</feature>
<keyword evidence="3" id="KW-0812">Transmembrane</keyword>
<evidence type="ECO:0000313" key="5">
    <source>
        <dbReference type="EMBL" id="ODR10426.1"/>
    </source>
</evidence>
<keyword evidence="2" id="KW-0560">Oxidoreductase</keyword>
<evidence type="ECO:0000259" key="4">
    <source>
        <dbReference type="Pfam" id="PF03435"/>
    </source>
</evidence>
<dbReference type="GO" id="GO:0016491">
    <property type="term" value="F:oxidoreductase activity"/>
    <property type="evidence" value="ECO:0007669"/>
    <property type="project" value="UniProtKB-KW"/>
</dbReference>
<dbReference type="SUPFAM" id="SSF51735">
    <property type="entry name" value="NAD(P)-binding Rossmann-fold domains"/>
    <property type="match status" value="1"/>
</dbReference>
<dbReference type="STRING" id="243061.AWC25_13345"/>
<dbReference type="EMBL" id="MIHC01000002">
    <property type="protein sequence ID" value="ODR10426.1"/>
    <property type="molecule type" value="Genomic_DNA"/>
</dbReference>
<comment type="caution">
    <text evidence="5">The sequence shown here is derived from an EMBL/GenBank/DDBJ whole genome shotgun (WGS) entry which is preliminary data.</text>
</comment>
<dbReference type="RefSeq" id="WP_069398590.1">
    <property type="nucleotide sequence ID" value="NZ_MIHC01000002.1"/>
</dbReference>
<organism evidence="5 6">
    <name type="scientific">Mycobacterium sherrisii</name>
    <dbReference type="NCBI Taxonomy" id="243061"/>
    <lineage>
        <taxon>Bacteria</taxon>
        <taxon>Bacillati</taxon>
        <taxon>Actinomycetota</taxon>
        <taxon>Actinomycetes</taxon>
        <taxon>Mycobacteriales</taxon>
        <taxon>Mycobacteriaceae</taxon>
        <taxon>Mycobacterium</taxon>
        <taxon>Mycobacterium simiae complex</taxon>
    </lineage>
</organism>
<dbReference type="Gene3D" id="3.40.50.720">
    <property type="entry name" value="NAD(P)-binding Rossmann-like Domain"/>
    <property type="match status" value="1"/>
</dbReference>
<evidence type="ECO:0000256" key="1">
    <source>
        <dbReference type="ARBA" id="ARBA00010591"/>
    </source>
</evidence>
<dbReference type="Pfam" id="PF03435">
    <property type="entry name" value="Sacchrp_dh_NADP"/>
    <property type="match status" value="1"/>
</dbReference>
<keyword evidence="3" id="KW-0472">Membrane</keyword>
<dbReference type="FunFam" id="3.40.50.720:FF:000413">
    <property type="entry name" value="Trans-acting enoyl reductase"/>
    <property type="match status" value="1"/>
</dbReference>
<gene>
    <name evidence="5" type="ORF">BHQ21_01700</name>
</gene>
<dbReference type="InterPro" id="IPR036291">
    <property type="entry name" value="NAD(P)-bd_dom_sf"/>
</dbReference>
<name>A0A1E3T7F2_9MYCO</name>
<protein>
    <submittedName>
        <fullName evidence="5">Enoyl-ACP reductase</fullName>
    </submittedName>
</protein>
<dbReference type="GO" id="GO:0009247">
    <property type="term" value="P:glycolipid biosynthetic process"/>
    <property type="evidence" value="ECO:0007669"/>
    <property type="project" value="TreeGrafter"/>
</dbReference>
<feature type="transmembrane region" description="Helical" evidence="3">
    <location>
        <begin position="285"/>
        <end position="306"/>
    </location>
</feature>
<evidence type="ECO:0000313" key="6">
    <source>
        <dbReference type="Proteomes" id="UP000094224"/>
    </source>
</evidence>
<keyword evidence="3" id="KW-1133">Transmembrane helix</keyword>
<dbReference type="Proteomes" id="UP000094224">
    <property type="component" value="Unassembled WGS sequence"/>
</dbReference>
<dbReference type="PANTHER" id="PTHR12286">
    <property type="entry name" value="SACCHAROPINE DEHYDROGENASE-LIKE OXIDOREDUCTASE"/>
    <property type="match status" value="1"/>
</dbReference>
<reference evidence="6" key="1">
    <citation type="submission" date="2016-09" db="EMBL/GenBank/DDBJ databases">
        <authorList>
            <person name="Greninger A.L."/>
            <person name="Jerome K.R."/>
            <person name="Mcnair B."/>
            <person name="Wallis C."/>
            <person name="Fang F."/>
        </authorList>
    </citation>
    <scope>NUCLEOTIDE SEQUENCE [LARGE SCALE GENOMIC DNA]</scope>
    <source>
        <strain evidence="6">BC1_M4</strain>
    </source>
</reference>
<dbReference type="GO" id="GO:0005886">
    <property type="term" value="C:plasma membrane"/>
    <property type="evidence" value="ECO:0007669"/>
    <property type="project" value="TreeGrafter"/>
</dbReference>
<sequence>MSADEREFDIVVYGGTGYSGRLTAEYLARVAGGARVALAGRSRQRLLAVRESLGATAGHWPLIVADAADPAAVQAMAARTRVVLTTVGPYTTHGLPVVAACAKTGTDYADLTGEVMFVRTSIDRYHKQAADTGARIVVSCGFASLPPDLNVYQLYRRALDDGAGELCDTTLVFRSFFQGGGSGGTVASEFESMRTASSDPEARRLMADPYTLTPDRGAEPELGRQPDFGCRPGGRIAPELAGFWVGGLLWAPHNTRIVRRSNALQNWAYGRRFRYAETMSLGRSFAAPVAAAALTGTVAAAFGLGARHFRRIPRRWVQRVVKPGSGPGESLRQRGHYTAQTYTTTTTGARYLATFGQQLDAYSGTGVLLAECGLALALDRDRLTDVRGVLTPAAAMGEALLTRLPDAGVAMNTVRLTP</sequence>
<dbReference type="InterPro" id="IPR051276">
    <property type="entry name" value="Saccharopine_DH-like_oxidrdct"/>
</dbReference>
<evidence type="ECO:0000256" key="3">
    <source>
        <dbReference type="SAM" id="Phobius"/>
    </source>
</evidence>
<proteinExistence type="inferred from homology"/>
<dbReference type="InterPro" id="IPR005097">
    <property type="entry name" value="Sacchrp_dh_NADP-bd"/>
</dbReference>
<accession>A0A1E3T7F2</accession>
<comment type="similarity">
    <text evidence="1">Belongs to the saccharopine dehydrogenase family. Enoyl reductase subfamily.</text>
</comment>
<dbReference type="AlphaFoldDB" id="A0A1E3T7F2"/>
<dbReference type="PANTHER" id="PTHR12286:SF5">
    <property type="entry name" value="SACCHAROPINE DEHYDROGENASE-LIKE OXIDOREDUCTASE"/>
    <property type="match status" value="1"/>
</dbReference>
<keyword evidence="6" id="KW-1185">Reference proteome</keyword>
<evidence type="ECO:0000256" key="2">
    <source>
        <dbReference type="ARBA" id="ARBA00023002"/>
    </source>
</evidence>